<dbReference type="AlphaFoldDB" id="A0A497EX95"/>
<proteinExistence type="predicted"/>
<accession>A0A497EX95</accession>
<dbReference type="EMBL" id="QMRA01000026">
    <property type="protein sequence ID" value="RLE54413.1"/>
    <property type="molecule type" value="Genomic_DNA"/>
</dbReference>
<evidence type="ECO:0000313" key="3">
    <source>
        <dbReference type="Proteomes" id="UP000268446"/>
    </source>
</evidence>
<sequence>MAEELVREIRKFEKRLNDLIEVGEETIEALKTLREVVNKSLKLSELVSRSEMTREQVESMLKLKIEIIEGMNNIFDEIHRSEHTKSHFIENVITLISMLEKCTREALEKVLAAK</sequence>
<evidence type="ECO:0000313" key="4">
    <source>
        <dbReference type="Proteomes" id="UP000269499"/>
    </source>
</evidence>
<organism evidence="1 3">
    <name type="scientific">Thermoproteota archaeon</name>
    <dbReference type="NCBI Taxonomy" id="2056631"/>
    <lineage>
        <taxon>Archaea</taxon>
        <taxon>Thermoproteota</taxon>
    </lineage>
</organism>
<dbReference type="EMBL" id="QMQZ01000030">
    <property type="protein sequence ID" value="RLE51796.1"/>
    <property type="molecule type" value="Genomic_DNA"/>
</dbReference>
<gene>
    <name evidence="1" type="ORF">DRJ20_01425</name>
    <name evidence="2" type="ORF">DRJ26_01950</name>
</gene>
<protein>
    <submittedName>
        <fullName evidence="1">Uncharacterized protein</fullName>
    </submittedName>
</protein>
<evidence type="ECO:0000313" key="1">
    <source>
        <dbReference type="EMBL" id="RLE51796.1"/>
    </source>
</evidence>
<reference evidence="3 4" key="1">
    <citation type="submission" date="2018-06" db="EMBL/GenBank/DDBJ databases">
        <title>Extensive metabolic versatility and redundancy in microbially diverse, dynamic hydrothermal sediments.</title>
        <authorList>
            <person name="Dombrowski N."/>
            <person name="Teske A."/>
            <person name="Baker B.J."/>
        </authorList>
    </citation>
    <scope>NUCLEOTIDE SEQUENCE [LARGE SCALE GENOMIC DNA]</scope>
    <source>
        <strain evidence="2">B20_G2</strain>
        <strain evidence="1">B29_G17</strain>
    </source>
</reference>
<dbReference type="Proteomes" id="UP000268446">
    <property type="component" value="Unassembled WGS sequence"/>
</dbReference>
<dbReference type="Proteomes" id="UP000269499">
    <property type="component" value="Unassembled WGS sequence"/>
</dbReference>
<comment type="caution">
    <text evidence="1">The sequence shown here is derived from an EMBL/GenBank/DDBJ whole genome shotgun (WGS) entry which is preliminary data.</text>
</comment>
<evidence type="ECO:0000313" key="2">
    <source>
        <dbReference type="EMBL" id="RLE54413.1"/>
    </source>
</evidence>
<name>A0A497EX95_9CREN</name>